<name>A0ABP6WML0_9ACTN</name>
<sequence>MRREHGETDLLRLRQWPTAAAGATLSGAVALSLASPFFTDDNQRGGALHIPTDYSVPWPAGNSREKQ</sequence>
<dbReference type="Proteomes" id="UP001500301">
    <property type="component" value="Unassembled WGS sequence"/>
</dbReference>
<proteinExistence type="predicted"/>
<gene>
    <name evidence="1" type="ORF">GCM10022263_43450</name>
</gene>
<evidence type="ECO:0000313" key="2">
    <source>
        <dbReference type="Proteomes" id="UP001500301"/>
    </source>
</evidence>
<accession>A0ABP6WML0</accession>
<evidence type="ECO:0000313" key="1">
    <source>
        <dbReference type="EMBL" id="GAA3551945.1"/>
    </source>
</evidence>
<comment type="caution">
    <text evidence="1">The sequence shown here is derived from an EMBL/GenBank/DDBJ whole genome shotgun (WGS) entry which is preliminary data.</text>
</comment>
<reference evidence="2" key="1">
    <citation type="journal article" date="2019" name="Int. J. Syst. Evol. Microbiol.">
        <title>The Global Catalogue of Microorganisms (GCM) 10K type strain sequencing project: providing services to taxonomists for standard genome sequencing and annotation.</title>
        <authorList>
            <consortium name="The Broad Institute Genomics Platform"/>
            <consortium name="The Broad Institute Genome Sequencing Center for Infectious Disease"/>
            <person name="Wu L."/>
            <person name="Ma J."/>
        </authorList>
    </citation>
    <scope>NUCLEOTIDE SEQUENCE [LARGE SCALE GENOMIC DNA]</scope>
    <source>
        <strain evidence="2">JCM 17460</strain>
    </source>
</reference>
<organism evidence="1 2">
    <name type="scientific">Nocardioides daeguensis</name>
    <dbReference type="NCBI Taxonomy" id="908359"/>
    <lineage>
        <taxon>Bacteria</taxon>
        <taxon>Bacillati</taxon>
        <taxon>Actinomycetota</taxon>
        <taxon>Actinomycetes</taxon>
        <taxon>Propionibacteriales</taxon>
        <taxon>Nocardioidaceae</taxon>
        <taxon>Nocardioides</taxon>
    </lineage>
</organism>
<dbReference type="RefSeq" id="WP_218235850.1">
    <property type="nucleotide sequence ID" value="NZ_BAABBB010000028.1"/>
</dbReference>
<dbReference type="EMBL" id="BAABBB010000028">
    <property type="protein sequence ID" value="GAA3551945.1"/>
    <property type="molecule type" value="Genomic_DNA"/>
</dbReference>
<keyword evidence="2" id="KW-1185">Reference proteome</keyword>
<protein>
    <submittedName>
        <fullName evidence="1">Uncharacterized protein</fullName>
    </submittedName>
</protein>